<protein>
    <submittedName>
        <fullName evidence="2">Uncharacterized protein</fullName>
    </submittedName>
</protein>
<dbReference type="EMBL" id="VBOZ01000012">
    <property type="protein sequence ID" value="TMQ65582.1"/>
    <property type="molecule type" value="Genomic_DNA"/>
</dbReference>
<evidence type="ECO:0000313" key="2">
    <source>
        <dbReference type="EMBL" id="TMQ65582.1"/>
    </source>
</evidence>
<keyword evidence="1" id="KW-0472">Membrane</keyword>
<accession>A0A538TPM2</accession>
<sequence length="259" mass="28670">MIVARVEPSSLGIVRVIHEDGSEEFVANHRIRWIRDADGRDRTSYVLDRGKSLGDAPVSIRYAARRASRTLRGSPLPTRKSFPVIQAGLLARLDRDQDHPSDHPVSMMLDLGGMKNVTERWSAGWSLCFAGDEDFSRLGTKVRFRRWLGPAIAIDAAPGILFAKDISSYGSHYLPGFVGELGVSFGDWVSVTAQMEASRRERYYFYRQAGWFEGVSRLEGRTEVSWYFGGKFGGEAAIVGTFGTLLLAMILAGGVSPTF</sequence>
<evidence type="ECO:0000256" key="1">
    <source>
        <dbReference type="SAM" id="Phobius"/>
    </source>
</evidence>
<keyword evidence="1" id="KW-0812">Transmembrane</keyword>
<dbReference type="AlphaFoldDB" id="A0A538TPM2"/>
<feature type="transmembrane region" description="Helical" evidence="1">
    <location>
        <begin position="236"/>
        <end position="255"/>
    </location>
</feature>
<reference evidence="2 3" key="1">
    <citation type="journal article" date="2019" name="Nat. Microbiol.">
        <title>Mediterranean grassland soil C-N compound turnover is dependent on rainfall and depth, and is mediated by genomically divergent microorganisms.</title>
        <authorList>
            <person name="Diamond S."/>
            <person name="Andeer P.F."/>
            <person name="Li Z."/>
            <person name="Crits-Christoph A."/>
            <person name="Burstein D."/>
            <person name="Anantharaman K."/>
            <person name="Lane K.R."/>
            <person name="Thomas B.C."/>
            <person name="Pan C."/>
            <person name="Northen T.R."/>
            <person name="Banfield J.F."/>
        </authorList>
    </citation>
    <scope>NUCLEOTIDE SEQUENCE [LARGE SCALE GENOMIC DNA]</scope>
    <source>
        <strain evidence="2">WS_9</strain>
    </source>
</reference>
<comment type="caution">
    <text evidence="2">The sequence shown here is derived from an EMBL/GenBank/DDBJ whole genome shotgun (WGS) entry which is preliminary data.</text>
</comment>
<name>A0A538TPM2_UNCEI</name>
<keyword evidence="1" id="KW-1133">Transmembrane helix</keyword>
<dbReference type="Proteomes" id="UP000317691">
    <property type="component" value="Unassembled WGS sequence"/>
</dbReference>
<organism evidence="2 3">
    <name type="scientific">Eiseniibacteriota bacterium</name>
    <dbReference type="NCBI Taxonomy" id="2212470"/>
    <lineage>
        <taxon>Bacteria</taxon>
        <taxon>Candidatus Eiseniibacteriota</taxon>
    </lineage>
</organism>
<gene>
    <name evidence="2" type="ORF">E6K79_04430</name>
</gene>
<evidence type="ECO:0000313" key="3">
    <source>
        <dbReference type="Proteomes" id="UP000317691"/>
    </source>
</evidence>
<proteinExistence type="predicted"/>